<evidence type="ECO:0000313" key="2">
    <source>
        <dbReference type="EMBL" id="KMQ95341.1"/>
    </source>
</evidence>
<evidence type="ECO:0000259" key="1">
    <source>
        <dbReference type="PROSITE" id="PS50878"/>
    </source>
</evidence>
<proteinExistence type="predicted"/>
<keyword evidence="2" id="KW-0808">Transferase</keyword>
<gene>
    <name evidence="2" type="ORF">RF55_4446</name>
</gene>
<comment type="caution">
    <text evidence="2">The sequence shown here is derived from an EMBL/GenBank/DDBJ whole genome shotgun (WGS) entry which is preliminary data.</text>
</comment>
<dbReference type="InterPro" id="IPR000477">
    <property type="entry name" value="RT_dom"/>
</dbReference>
<protein>
    <submittedName>
        <fullName evidence="2">Reverse transcriptase</fullName>
    </submittedName>
</protein>
<dbReference type="OrthoDB" id="7700848at2759"/>
<dbReference type="Proteomes" id="UP000036403">
    <property type="component" value="Unassembled WGS sequence"/>
</dbReference>
<dbReference type="CDD" id="cd01650">
    <property type="entry name" value="RT_nLTR_like"/>
    <property type="match status" value="1"/>
</dbReference>
<reference evidence="2 3" key="1">
    <citation type="submission" date="2015-04" db="EMBL/GenBank/DDBJ databases">
        <title>Lasius niger genome sequencing.</title>
        <authorList>
            <person name="Konorov E.A."/>
            <person name="Nikitin M.A."/>
            <person name="Kirill M.V."/>
            <person name="Chang P."/>
        </authorList>
    </citation>
    <scope>NUCLEOTIDE SEQUENCE [LARGE SCALE GENOMIC DNA]</scope>
    <source>
        <tissue evidence="2">Whole</tissue>
    </source>
</reference>
<dbReference type="Pfam" id="PF00078">
    <property type="entry name" value="RVT_1"/>
    <property type="match status" value="1"/>
</dbReference>
<dbReference type="PANTHER" id="PTHR33481:SF1">
    <property type="entry name" value="ENDONUCLEASE_EXONUCLEASE_PHOSPHATASE DOMAIN-CONTAINING PROTEIN-RELATED"/>
    <property type="match status" value="1"/>
</dbReference>
<dbReference type="EMBL" id="LBMM01002052">
    <property type="protein sequence ID" value="KMQ95341.1"/>
    <property type="molecule type" value="Genomic_DNA"/>
</dbReference>
<accession>A0A0J7KYD7</accession>
<dbReference type="GO" id="GO:0003964">
    <property type="term" value="F:RNA-directed DNA polymerase activity"/>
    <property type="evidence" value="ECO:0007669"/>
    <property type="project" value="UniProtKB-KW"/>
</dbReference>
<dbReference type="AlphaFoldDB" id="A0A0J7KYD7"/>
<sequence length="388" mass="43735">MPEKQGIPPSIEIYANLVLIPENSKPSTSDILKARPICLIDELGKAFERVLVDRIFGWQLEHPEANFSENQFGFRRNRSTCDAPRGSIGYVGIDGKRHTRLIEAGVPQGSALGPVLWNIAFDSVLGLADDEDNAKILCYADDTLIVVTGGDWRFVCLRASILVVRTIIKIKSLGLAVSAEKTEAILFHRRGQVSLPSCIMVDDTPVNFSPCIKYLGVLINVRWSFNDHFRYVKEKANRVIRALNRLMPNLKGPNERRRRLFANVVLSVILYGAPVWRDVMSVSRLSPALYRLQRTVAQRVISAYRTVSSNAALLLARLPPLRFFALTRKRMFERIKAHREDGSVRKEIKETELAGLCEEWREQLERPNTPGEITKVAVVPRLEAVIGP</sequence>
<evidence type="ECO:0000313" key="3">
    <source>
        <dbReference type="Proteomes" id="UP000036403"/>
    </source>
</evidence>
<keyword evidence="2" id="KW-0548">Nucleotidyltransferase</keyword>
<feature type="domain" description="Reverse transcriptase" evidence="1">
    <location>
        <begin position="1"/>
        <end position="219"/>
    </location>
</feature>
<name>A0A0J7KYD7_LASNI</name>
<keyword evidence="2" id="KW-0695">RNA-directed DNA polymerase</keyword>
<dbReference type="PANTHER" id="PTHR33481">
    <property type="entry name" value="REVERSE TRANSCRIPTASE"/>
    <property type="match status" value="1"/>
</dbReference>
<dbReference type="PROSITE" id="PS50878">
    <property type="entry name" value="RT_POL"/>
    <property type="match status" value="1"/>
</dbReference>
<dbReference type="PaxDb" id="67767-A0A0J7KYD7"/>
<keyword evidence="3" id="KW-1185">Reference proteome</keyword>
<organism evidence="2 3">
    <name type="scientific">Lasius niger</name>
    <name type="common">Black garden ant</name>
    <dbReference type="NCBI Taxonomy" id="67767"/>
    <lineage>
        <taxon>Eukaryota</taxon>
        <taxon>Metazoa</taxon>
        <taxon>Ecdysozoa</taxon>
        <taxon>Arthropoda</taxon>
        <taxon>Hexapoda</taxon>
        <taxon>Insecta</taxon>
        <taxon>Pterygota</taxon>
        <taxon>Neoptera</taxon>
        <taxon>Endopterygota</taxon>
        <taxon>Hymenoptera</taxon>
        <taxon>Apocrita</taxon>
        <taxon>Aculeata</taxon>
        <taxon>Formicoidea</taxon>
        <taxon>Formicidae</taxon>
        <taxon>Formicinae</taxon>
        <taxon>Lasius</taxon>
        <taxon>Lasius</taxon>
    </lineage>
</organism>